<dbReference type="Pfam" id="PF03372">
    <property type="entry name" value="Exo_endo_phos"/>
    <property type="match status" value="1"/>
</dbReference>
<dbReference type="Proteomes" id="UP001318860">
    <property type="component" value="Unassembled WGS sequence"/>
</dbReference>
<name>A0ABR0X2F7_REHGL</name>
<keyword evidence="3" id="KW-1185">Reference proteome</keyword>
<evidence type="ECO:0000313" key="2">
    <source>
        <dbReference type="EMBL" id="KAK6153847.1"/>
    </source>
</evidence>
<reference evidence="2 3" key="1">
    <citation type="journal article" date="2021" name="Comput. Struct. Biotechnol. J.">
        <title>De novo genome assembly of the potent medicinal plant Rehmannia glutinosa using nanopore technology.</title>
        <authorList>
            <person name="Ma L."/>
            <person name="Dong C."/>
            <person name="Song C."/>
            <person name="Wang X."/>
            <person name="Zheng X."/>
            <person name="Niu Y."/>
            <person name="Chen S."/>
            <person name="Feng W."/>
        </authorList>
    </citation>
    <scope>NUCLEOTIDE SEQUENCE [LARGE SCALE GENOMIC DNA]</scope>
    <source>
        <strain evidence="2">DH-2019</strain>
    </source>
</reference>
<gene>
    <name evidence="2" type="ORF">DH2020_013486</name>
</gene>
<dbReference type="InterPro" id="IPR005135">
    <property type="entry name" value="Endo/exonuclease/phosphatase"/>
</dbReference>
<dbReference type="Gene3D" id="3.60.10.10">
    <property type="entry name" value="Endonuclease/exonuclease/phosphatase"/>
    <property type="match status" value="1"/>
</dbReference>
<dbReference type="InterPro" id="IPR036691">
    <property type="entry name" value="Endo/exonu/phosph_ase_sf"/>
</dbReference>
<evidence type="ECO:0000259" key="1">
    <source>
        <dbReference type="Pfam" id="PF03372"/>
    </source>
</evidence>
<organism evidence="2 3">
    <name type="scientific">Rehmannia glutinosa</name>
    <name type="common">Chinese foxglove</name>
    <dbReference type="NCBI Taxonomy" id="99300"/>
    <lineage>
        <taxon>Eukaryota</taxon>
        <taxon>Viridiplantae</taxon>
        <taxon>Streptophyta</taxon>
        <taxon>Embryophyta</taxon>
        <taxon>Tracheophyta</taxon>
        <taxon>Spermatophyta</taxon>
        <taxon>Magnoliopsida</taxon>
        <taxon>eudicotyledons</taxon>
        <taxon>Gunneridae</taxon>
        <taxon>Pentapetalae</taxon>
        <taxon>asterids</taxon>
        <taxon>lamiids</taxon>
        <taxon>Lamiales</taxon>
        <taxon>Orobanchaceae</taxon>
        <taxon>Rehmannieae</taxon>
        <taxon>Rehmannia</taxon>
    </lineage>
</organism>
<accession>A0ABR0X2F7</accession>
<dbReference type="SUPFAM" id="SSF56219">
    <property type="entry name" value="DNase I-like"/>
    <property type="match status" value="1"/>
</dbReference>
<evidence type="ECO:0000313" key="3">
    <source>
        <dbReference type="Proteomes" id="UP001318860"/>
    </source>
</evidence>
<dbReference type="EMBL" id="JABTTQ020000006">
    <property type="protein sequence ID" value="KAK6153847.1"/>
    <property type="molecule type" value="Genomic_DNA"/>
</dbReference>
<proteinExistence type="predicted"/>
<feature type="domain" description="Endonuclease/exonuclease/phosphatase" evidence="1">
    <location>
        <begin position="2"/>
        <end position="123"/>
    </location>
</feature>
<protein>
    <recommendedName>
        <fullName evidence="1">Endonuclease/exonuclease/phosphatase domain-containing protein</fullName>
    </recommendedName>
</protein>
<dbReference type="PANTHER" id="PTHR35218:SF9">
    <property type="entry name" value="ENDONUCLEASE_EXONUCLEASE_PHOSPHATASE DOMAIN-CONTAINING PROTEIN"/>
    <property type="match status" value="1"/>
</dbReference>
<sequence>MLIRNESPDIVFLMETKLYGSNASSLRVKLGYHNGVVVDSVGRSGGLALLWREEVNVSVKFMGRFFIDSIISNAGSDWRFTGFYGNPDRSQRIHSWSLIRRLSELYQLPWIVGGDFNDILHPSKKYGGAAVFYSGINSFEMLWTIVGCETWDLWDRNLRGEKVWVLLIIYMRDWT</sequence>
<comment type="caution">
    <text evidence="2">The sequence shown here is derived from an EMBL/GenBank/DDBJ whole genome shotgun (WGS) entry which is preliminary data.</text>
</comment>
<dbReference type="PANTHER" id="PTHR35218">
    <property type="entry name" value="RNASE H DOMAIN-CONTAINING PROTEIN"/>
    <property type="match status" value="1"/>
</dbReference>